<dbReference type="Proteomes" id="UP000029389">
    <property type="component" value="Unassembled WGS sequence"/>
</dbReference>
<sequence>MTKHVNKGAQKSSVNQFGHDPNSAHEKSAKMERYHKSYQEKAKKE</sequence>
<name>A0A090YUJ2_9BACI</name>
<dbReference type="PATRIC" id="fig|1405.8.peg.798"/>
<protein>
    <submittedName>
        <fullName evidence="2">Uncharacterized protein</fullName>
    </submittedName>
</protein>
<dbReference type="RefSeq" id="WP_042979243.1">
    <property type="nucleotide sequence ID" value="NZ_JMQC01000008.1"/>
</dbReference>
<comment type="caution">
    <text evidence="2">The sequence shown here is derived from an EMBL/GenBank/DDBJ whole genome shotgun (WGS) entry which is preliminary data.</text>
</comment>
<evidence type="ECO:0000313" key="2">
    <source>
        <dbReference type="EMBL" id="KFN02065.1"/>
    </source>
</evidence>
<reference evidence="2 3" key="1">
    <citation type="submission" date="2014-04" db="EMBL/GenBank/DDBJ databases">
        <authorList>
            <person name="Bishop-Lilly K.A."/>
            <person name="Broomall S.M."/>
            <person name="Chain P.S."/>
            <person name="Chertkov O."/>
            <person name="Coyne S.R."/>
            <person name="Daligault H.E."/>
            <person name="Davenport K.W."/>
            <person name="Erkkila T."/>
            <person name="Frey K.G."/>
            <person name="Gibbons H.S."/>
            <person name="Gu W."/>
            <person name="Jaissle J."/>
            <person name="Johnson S.L."/>
            <person name="Koroleva G.I."/>
            <person name="Ladner J.T."/>
            <person name="Lo C.-C."/>
            <person name="Minogue T.D."/>
            <person name="Munk C."/>
            <person name="Palacios G.F."/>
            <person name="Redden C.L."/>
            <person name="Rosenzweig C.N."/>
            <person name="Scholz M.B."/>
            <person name="Teshima H."/>
            <person name="Xu Y."/>
        </authorList>
    </citation>
    <scope>NUCLEOTIDE SEQUENCE [LARGE SCALE GENOMIC DNA]</scope>
    <source>
        <strain evidence="2 3">BHP</strain>
    </source>
</reference>
<evidence type="ECO:0000313" key="3">
    <source>
        <dbReference type="Proteomes" id="UP000029389"/>
    </source>
</evidence>
<dbReference type="AlphaFoldDB" id="A0A090YUJ2"/>
<feature type="compositionally biased region" description="Basic and acidic residues" evidence="1">
    <location>
        <begin position="22"/>
        <end position="45"/>
    </location>
</feature>
<dbReference type="EMBL" id="JMQC01000008">
    <property type="protein sequence ID" value="KFN02065.1"/>
    <property type="molecule type" value="Genomic_DNA"/>
</dbReference>
<accession>A0A090YUJ2</accession>
<proteinExistence type="predicted"/>
<feature type="region of interest" description="Disordered" evidence="1">
    <location>
        <begin position="1"/>
        <end position="45"/>
    </location>
</feature>
<organism evidence="2 3">
    <name type="scientific">Bacillus clarus</name>
    <dbReference type="NCBI Taxonomy" id="2338372"/>
    <lineage>
        <taxon>Bacteria</taxon>
        <taxon>Bacillati</taxon>
        <taxon>Bacillota</taxon>
        <taxon>Bacilli</taxon>
        <taxon>Bacillales</taxon>
        <taxon>Bacillaceae</taxon>
        <taxon>Bacillus</taxon>
        <taxon>Bacillus cereus group</taxon>
    </lineage>
</organism>
<gene>
    <name evidence="2" type="ORF">DJ93_623</name>
</gene>
<evidence type="ECO:0000256" key="1">
    <source>
        <dbReference type="SAM" id="MobiDB-lite"/>
    </source>
</evidence>